<evidence type="ECO:0000313" key="1">
    <source>
        <dbReference type="EMBL" id="KAF6413504.1"/>
    </source>
</evidence>
<reference evidence="1 2" key="1">
    <citation type="journal article" date="2020" name="Nature">
        <title>Six reference-quality genomes reveal evolution of bat adaptations.</title>
        <authorList>
            <person name="Jebb D."/>
            <person name="Huang Z."/>
            <person name="Pippel M."/>
            <person name="Hughes G.M."/>
            <person name="Lavrichenko K."/>
            <person name="Devanna P."/>
            <person name="Winkler S."/>
            <person name="Jermiin L.S."/>
            <person name="Skirmuntt E.C."/>
            <person name="Katzourakis A."/>
            <person name="Burkitt-Gray L."/>
            <person name="Ray D.A."/>
            <person name="Sullivan K.A.M."/>
            <person name="Roscito J.G."/>
            <person name="Kirilenko B.M."/>
            <person name="Davalos L.M."/>
            <person name="Corthals A.P."/>
            <person name="Power M.L."/>
            <person name="Jones G."/>
            <person name="Ransome R.D."/>
            <person name="Dechmann D.K.N."/>
            <person name="Locatelli A.G."/>
            <person name="Puechmaille S.J."/>
            <person name="Fedrigo O."/>
            <person name="Jarvis E.D."/>
            <person name="Hiller M."/>
            <person name="Vernes S.C."/>
            <person name="Myers E.W."/>
            <person name="Teeling E.C."/>
        </authorList>
    </citation>
    <scope>NUCLEOTIDE SEQUENCE [LARGE SCALE GENOMIC DNA]</scope>
    <source>
        <strain evidence="1">MMolMol1</strain>
        <tissue evidence="1">Muscle</tissue>
    </source>
</reference>
<sequence>MQSCSGEMSPDHPTGRASKCTSWPSRLVFLRISLSLSAHRRQDAPSASGWRDSRQVARSCLGAAAGGQPRGSSSCLTAQSWGCGCLPDTGLASGAGADGTQPLLSWRERPGASTACVRPDALRSRGVRGGTSPCERGLTVPSVAAGLPRRLQLHRQPCHRLLPSQAMVLGKTAVEKNCGFSRNICPGCSGWPGIPETQPCATKCGNPRAQAAETHPHTWRVRLFGELCPLLSL</sequence>
<comment type="caution">
    <text evidence="1">The sequence shown here is derived from an EMBL/GenBank/DDBJ whole genome shotgun (WGS) entry which is preliminary data.</text>
</comment>
<accession>A0A7J8CRG1</accession>
<proteinExistence type="predicted"/>
<dbReference type="EMBL" id="JACASF010000020">
    <property type="protein sequence ID" value="KAF6413504.1"/>
    <property type="molecule type" value="Genomic_DNA"/>
</dbReference>
<gene>
    <name evidence="1" type="ORF">HJG59_009725</name>
</gene>
<dbReference type="AlphaFoldDB" id="A0A7J8CRG1"/>
<dbReference type="Proteomes" id="UP000550707">
    <property type="component" value="Unassembled WGS sequence"/>
</dbReference>
<evidence type="ECO:0000313" key="2">
    <source>
        <dbReference type="Proteomes" id="UP000550707"/>
    </source>
</evidence>
<keyword evidence="2" id="KW-1185">Reference proteome</keyword>
<protein>
    <submittedName>
        <fullName evidence="1">Uncharacterized protein</fullName>
    </submittedName>
</protein>
<name>A0A7J8CRG1_MOLMO</name>
<dbReference type="InParanoid" id="A0A7J8CRG1"/>
<organism evidence="1 2">
    <name type="scientific">Molossus molossus</name>
    <name type="common">Pallas' mastiff bat</name>
    <name type="synonym">Vespertilio molossus</name>
    <dbReference type="NCBI Taxonomy" id="27622"/>
    <lineage>
        <taxon>Eukaryota</taxon>
        <taxon>Metazoa</taxon>
        <taxon>Chordata</taxon>
        <taxon>Craniata</taxon>
        <taxon>Vertebrata</taxon>
        <taxon>Euteleostomi</taxon>
        <taxon>Mammalia</taxon>
        <taxon>Eutheria</taxon>
        <taxon>Laurasiatheria</taxon>
        <taxon>Chiroptera</taxon>
        <taxon>Yangochiroptera</taxon>
        <taxon>Molossidae</taxon>
        <taxon>Molossus</taxon>
    </lineage>
</organism>